<protein>
    <submittedName>
        <fullName evidence="1">Uncharacterized protein</fullName>
    </submittedName>
</protein>
<organism evidence="1 2">
    <name type="scientific">Acetohalobium arabaticum (strain ATCC 49924 / DSM 5501 / Z-7288)</name>
    <dbReference type="NCBI Taxonomy" id="574087"/>
    <lineage>
        <taxon>Bacteria</taxon>
        <taxon>Bacillati</taxon>
        <taxon>Bacillota</taxon>
        <taxon>Clostridia</taxon>
        <taxon>Halanaerobiales</taxon>
        <taxon>Halobacteroidaceae</taxon>
        <taxon>Acetohalobium</taxon>
    </lineage>
</organism>
<dbReference type="InterPro" id="IPR021617">
    <property type="entry name" value="DUF3231"/>
</dbReference>
<dbReference type="AlphaFoldDB" id="D9QRB3"/>
<dbReference type="Pfam" id="PF11553">
    <property type="entry name" value="DUF3231"/>
    <property type="match status" value="1"/>
</dbReference>
<dbReference type="Proteomes" id="UP000001661">
    <property type="component" value="Chromosome"/>
</dbReference>
<sequence>MEFSDLLPDISIFKKSITTEEQISSTEAYNLWNALRARYISIETYKLYRNFVHDRDFDLLLDGHIEDFQEQITMLENLADKYKVKVPAKPSDQLQTSAHIDIITDKLIFRRIYSDLISELYFLSRSISSTTYNDKLRRYFIDFVENHLNNYENLYKYGKTKGWTDVAPSFKTHQPGEKEQLSAGEAGHIWDHLNLRYDQVQLTRIFLDFVHDTEFKLILEQGNKILQKQAKLLAEKATEYEVPTPEKPPASQKAKIDPEIMEDKFAYRVILKGIQEAIDSHIGAVIETIRNDKLRKLFFDLYNEEVELFNDLIEYGKMKGWTHIIPTYRKA</sequence>
<name>D9QRB3_ACEAZ</name>
<dbReference type="eggNOG" id="COG5577">
    <property type="taxonomic scope" value="Bacteria"/>
</dbReference>
<dbReference type="RefSeq" id="WP_013278499.1">
    <property type="nucleotide sequence ID" value="NC_014378.1"/>
</dbReference>
<dbReference type="Gene3D" id="1.20.1260.10">
    <property type="match status" value="2"/>
</dbReference>
<gene>
    <name evidence="1" type="ordered locus">Acear_1548</name>
</gene>
<dbReference type="InterPro" id="IPR012347">
    <property type="entry name" value="Ferritin-like"/>
</dbReference>
<reference evidence="1 2" key="1">
    <citation type="journal article" date="2010" name="Stand. Genomic Sci.">
        <title>Complete genome sequence of Acetohalobium arabaticum type strain (Z-7288).</title>
        <authorList>
            <person name="Sikorski J."/>
            <person name="Lapidus A."/>
            <person name="Chertkov O."/>
            <person name="Lucas S."/>
            <person name="Copeland A."/>
            <person name="Glavina Del Rio T."/>
            <person name="Nolan M."/>
            <person name="Tice H."/>
            <person name="Cheng J.F."/>
            <person name="Han C."/>
            <person name="Brambilla E."/>
            <person name="Pitluck S."/>
            <person name="Liolios K."/>
            <person name="Ivanova N."/>
            <person name="Mavromatis K."/>
            <person name="Mikhailova N."/>
            <person name="Pati A."/>
            <person name="Bruce D."/>
            <person name="Detter C."/>
            <person name="Tapia R."/>
            <person name="Goodwin L."/>
            <person name="Chen A."/>
            <person name="Palaniappan K."/>
            <person name="Land M."/>
            <person name="Hauser L."/>
            <person name="Chang Y.J."/>
            <person name="Jeffries C.D."/>
            <person name="Rohde M."/>
            <person name="Goker M."/>
            <person name="Spring S."/>
            <person name="Woyke T."/>
            <person name="Bristow J."/>
            <person name="Eisen J.A."/>
            <person name="Markowitz V."/>
            <person name="Hugenholtz P."/>
            <person name="Kyrpides N.C."/>
            <person name="Klenk H.P."/>
        </authorList>
    </citation>
    <scope>NUCLEOTIDE SEQUENCE [LARGE SCALE GENOMIC DNA]</scope>
    <source>
        <strain evidence="2">ATCC 49924 / DSM 5501 / Z-7288</strain>
    </source>
</reference>
<dbReference type="EMBL" id="CP002105">
    <property type="protein sequence ID" value="ADL13054.1"/>
    <property type="molecule type" value="Genomic_DNA"/>
</dbReference>
<accession>D9QRB3</accession>
<dbReference type="KEGG" id="aar:Acear_1548"/>
<evidence type="ECO:0000313" key="2">
    <source>
        <dbReference type="Proteomes" id="UP000001661"/>
    </source>
</evidence>
<dbReference type="STRING" id="574087.Acear_1548"/>
<proteinExistence type="predicted"/>
<keyword evidence="2" id="KW-1185">Reference proteome</keyword>
<evidence type="ECO:0000313" key="1">
    <source>
        <dbReference type="EMBL" id="ADL13054.1"/>
    </source>
</evidence>
<dbReference type="HOGENOM" id="CLU_833745_0_0_9"/>